<name>A0A7N2QZ73_QUELO</name>
<evidence type="ECO:0000313" key="1">
    <source>
        <dbReference type="EnsemblPlants" id="QL02p049878:mrna"/>
    </source>
</evidence>
<protein>
    <submittedName>
        <fullName evidence="1">Uncharacterized protein</fullName>
    </submittedName>
</protein>
<accession>A0A7N2QZ73</accession>
<organism evidence="1 2">
    <name type="scientific">Quercus lobata</name>
    <name type="common">Valley oak</name>
    <dbReference type="NCBI Taxonomy" id="97700"/>
    <lineage>
        <taxon>Eukaryota</taxon>
        <taxon>Viridiplantae</taxon>
        <taxon>Streptophyta</taxon>
        <taxon>Embryophyta</taxon>
        <taxon>Tracheophyta</taxon>
        <taxon>Spermatophyta</taxon>
        <taxon>Magnoliopsida</taxon>
        <taxon>eudicotyledons</taxon>
        <taxon>Gunneridae</taxon>
        <taxon>Pentapetalae</taxon>
        <taxon>rosids</taxon>
        <taxon>fabids</taxon>
        <taxon>Fagales</taxon>
        <taxon>Fagaceae</taxon>
        <taxon>Quercus</taxon>
    </lineage>
</organism>
<dbReference type="InParanoid" id="A0A7N2QZ73"/>
<keyword evidence="2" id="KW-1185">Reference proteome</keyword>
<reference evidence="1" key="2">
    <citation type="submission" date="2021-01" db="UniProtKB">
        <authorList>
            <consortium name="EnsemblPlants"/>
        </authorList>
    </citation>
    <scope>IDENTIFICATION</scope>
</reference>
<evidence type="ECO:0000313" key="2">
    <source>
        <dbReference type="Proteomes" id="UP000594261"/>
    </source>
</evidence>
<dbReference type="AlphaFoldDB" id="A0A7N2QZ73"/>
<dbReference type="EnsemblPlants" id="QL02p049878:mrna">
    <property type="protein sequence ID" value="QL02p049878:mrna"/>
    <property type="gene ID" value="QL02p049878"/>
</dbReference>
<dbReference type="Proteomes" id="UP000594261">
    <property type="component" value="Chromosome 2"/>
</dbReference>
<sequence length="221" mass="26112">MEERLDKARASIEWSELYPTTKVRHVTASYSDHDPILVDTAASTPTHRQRKKLHRFEEKWVTYPESWSRTNFGNTSARLNIKQQELVELVERGYGQNAESINGVKREINELLHHEEVFWQQRSRSIWLSARDKNTRYFHQKASQRRRKNNIKGLHDSDETWHIDSDRIAKIAEDYYRQLFTSSNPTNMEGVLDVVDRGVTDEMAHSLIQPYIEDELRVALF</sequence>
<dbReference type="OMA" id="DETWHID"/>
<proteinExistence type="predicted"/>
<dbReference type="Gramene" id="QL02p049878:mrna">
    <property type="protein sequence ID" value="QL02p049878:mrna"/>
    <property type="gene ID" value="QL02p049878"/>
</dbReference>
<reference evidence="2" key="1">
    <citation type="journal article" date="2016" name="G3 (Bethesda)">
        <title>First Draft Assembly and Annotation of the Genome of a California Endemic Oak Quercus lobata Nee (Fagaceae).</title>
        <authorList>
            <person name="Sork V.L."/>
            <person name="Fitz-Gibbon S.T."/>
            <person name="Puiu D."/>
            <person name="Crepeau M."/>
            <person name="Gugger P.F."/>
            <person name="Sherman R."/>
            <person name="Stevens K."/>
            <person name="Langley C.H."/>
            <person name="Pellegrini M."/>
            <person name="Salzberg S.L."/>
        </authorList>
    </citation>
    <scope>NUCLEOTIDE SEQUENCE [LARGE SCALE GENOMIC DNA]</scope>
    <source>
        <strain evidence="2">cv. SW786</strain>
    </source>
</reference>